<dbReference type="PANTHER" id="PTHR48006">
    <property type="entry name" value="LEUCINE-RICH REPEAT-CONTAINING PROTEIN DDB_G0281931-RELATED"/>
    <property type="match status" value="1"/>
</dbReference>
<keyword evidence="5" id="KW-0418">Kinase</keyword>
<dbReference type="GO" id="GO:0031349">
    <property type="term" value="P:positive regulation of defense response"/>
    <property type="evidence" value="ECO:0007669"/>
    <property type="project" value="UniProtKB-ARBA"/>
</dbReference>
<dbReference type="GO" id="GO:0007165">
    <property type="term" value="P:signal transduction"/>
    <property type="evidence" value="ECO:0007669"/>
    <property type="project" value="InterPro"/>
</dbReference>
<comment type="catalytic activity">
    <reaction evidence="7">
        <text>L-threonyl-[protein] + ATP = O-phospho-L-threonyl-[protein] + ADP + H(+)</text>
        <dbReference type="Rhea" id="RHEA:46608"/>
        <dbReference type="Rhea" id="RHEA-COMP:11060"/>
        <dbReference type="Rhea" id="RHEA-COMP:11605"/>
        <dbReference type="ChEBI" id="CHEBI:15378"/>
        <dbReference type="ChEBI" id="CHEBI:30013"/>
        <dbReference type="ChEBI" id="CHEBI:30616"/>
        <dbReference type="ChEBI" id="CHEBI:61977"/>
        <dbReference type="ChEBI" id="CHEBI:456216"/>
        <dbReference type="EC" id="2.7.11.1"/>
    </reaction>
</comment>
<protein>
    <recommendedName>
        <fullName evidence="1">non-specific serine/threonine protein kinase</fullName>
        <ecNumber evidence="1">2.7.11.1</ecNumber>
    </recommendedName>
</protein>
<gene>
    <name evidence="11" type="ORF">GDO78_005955</name>
</gene>
<evidence type="ECO:0000256" key="4">
    <source>
        <dbReference type="ARBA" id="ARBA00022741"/>
    </source>
</evidence>
<dbReference type="PANTHER" id="PTHR48006:SF102">
    <property type="entry name" value="LEUCINE-RICH REPEAT-CONTAINING PROTEIN DDB_G0281931-RELATED"/>
    <property type="match status" value="1"/>
</dbReference>
<dbReference type="Proteomes" id="UP000770717">
    <property type="component" value="Unassembled WGS sequence"/>
</dbReference>
<dbReference type="GO" id="GO:0005524">
    <property type="term" value="F:ATP binding"/>
    <property type="evidence" value="ECO:0007669"/>
    <property type="project" value="UniProtKB-KW"/>
</dbReference>
<dbReference type="InterPro" id="IPR051824">
    <property type="entry name" value="LRR_Rcpt-Like_S/T_Kinase"/>
</dbReference>
<evidence type="ECO:0000256" key="3">
    <source>
        <dbReference type="ARBA" id="ARBA00022679"/>
    </source>
</evidence>
<evidence type="ECO:0000313" key="12">
    <source>
        <dbReference type="Proteomes" id="UP000770717"/>
    </source>
</evidence>
<feature type="domain" description="Protein kinase" evidence="9">
    <location>
        <begin position="97"/>
        <end position="381"/>
    </location>
</feature>
<evidence type="ECO:0000256" key="2">
    <source>
        <dbReference type="ARBA" id="ARBA00022527"/>
    </source>
</evidence>
<keyword evidence="12" id="KW-1185">Reference proteome</keyword>
<dbReference type="InterPro" id="IPR011009">
    <property type="entry name" value="Kinase-like_dom_sf"/>
</dbReference>
<dbReference type="InterPro" id="IPR001245">
    <property type="entry name" value="Ser-Thr/Tyr_kinase_cat_dom"/>
</dbReference>
<dbReference type="EMBL" id="WNTK01000002">
    <property type="protein sequence ID" value="KAG9490353.1"/>
    <property type="molecule type" value="Genomic_DNA"/>
</dbReference>
<dbReference type="Pfam" id="PF07714">
    <property type="entry name" value="PK_Tyr_Ser-Thr"/>
    <property type="match status" value="1"/>
</dbReference>
<evidence type="ECO:0000313" key="11">
    <source>
        <dbReference type="EMBL" id="KAG9490353.1"/>
    </source>
</evidence>
<keyword evidence="6" id="KW-0067">ATP-binding</keyword>
<keyword evidence="2" id="KW-0723">Serine/threonine-protein kinase</keyword>
<comment type="catalytic activity">
    <reaction evidence="8">
        <text>L-seryl-[protein] + ATP = O-phospho-L-seryl-[protein] + ADP + H(+)</text>
        <dbReference type="Rhea" id="RHEA:17989"/>
        <dbReference type="Rhea" id="RHEA-COMP:9863"/>
        <dbReference type="Rhea" id="RHEA-COMP:11604"/>
        <dbReference type="ChEBI" id="CHEBI:15378"/>
        <dbReference type="ChEBI" id="CHEBI:29999"/>
        <dbReference type="ChEBI" id="CHEBI:30616"/>
        <dbReference type="ChEBI" id="CHEBI:83421"/>
        <dbReference type="ChEBI" id="CHEBI:456216"/>
        <dbReference type="EC" id="2.7.11.1"/>
    </reaction>
</comment>
<comment type="caution">
    <text evidence="11">The sequence shown here is derived from an EMBL/GenBank/DDBJ whole genome shotgun (WGS) entry which is preliminary data.</text>
</comment>
<dbReference type="PROSITE" id="PS50011">
    <property type="entry name" value="PROTEIN_KINASE_DOM"/>
    <property type="match status" value="1"/>
</dbReference>
<dbReference type="Gene3D" id="1.10.533.10">
    <property type="entry name" value="Death Domain, Fas"/>
    <property type="match status" value="1"/>
</dbReference>
<evidence type="ECO:0000256" key="7">
    <source>
        <dbReference type="ARBA" id="ARBA00047899"/>
    </source>
</evidence>
<dbReference type="SMART" id="SM00005">
    <property type="entry name" value="DEATH"/>
    <property type="match status" value="1"/>
</dbReference>
<evidence type="ECO:0000256" key="6">
    <source>
        <dbReference type="ARBA" id="ARBA00022840"/>
    </source>
</evidence>
<dbReference type="SUPFAM" id="SSF47986">
    <property type="entry name" value="DEATH domain"/>
    <property type="match status" value="1"/>
</dbReference>
<keyword evidence="3" id="KW-0808">Transferase</keyword>
<sequence>MAERSLTLNTSLFEVPPIIMEHFCELMDCSDGDLGWRGLAERLSSDWMDFRKIEKCAEQGRSRTKELLWSWAHKNKTIGDLLEVLQEMGHQRATALFKEVNVLSRVSFKEITEATHNFHKDFLIGEGHFFDIFKVEIKKESYAVKLLKQVQFSLFQHMNILKLVGCVTMGGLTCLVYPSMINGSLFRKLHCADSTLPLPWQIRNNILLGVAHAIYYLHTLNPSPVICGNITSQNILLDQHFQPKLSDFAMVHLRSYLINHIYTIKMDHATLRFLGYLPEEYIRRGELSLKTDVYGYGVIIMEILSGSQAVLNRSRITYLRDIFWNEVDNSGVESLLQFVDVKAGKWPIGVANKLLDLSIKATSLRAKQRPTTEMVLEMIESCKTAGSYNEDQPKSLMSVPPCPFPLPWGNSNVPVESDETLDSYSSLFERKQDAIIPCECSQSEVTYLGDSRKYRSAEYVICTPILSRNTSQNDHNLKMSDLAYTSRPVECSCSPGPGSTSYCEECLTNGFGHAK</sequence>
<dbReference type="OrthoDB" id="4062651at2759"/>
<reference evidence="11" key="1">
    <citation type="thesis" date="2020" institute="ProQuest LLC" country="789 East Eisenhower Parkway, Ann Arbor, MI, USA">
        <title>Comparative Genomics and Chromosome Evolution.</title>
        <authorList>
            <person name="Mudd A.B."/>
        </authorList>
    </citation>
    <scope>NUCLEOTIDE SEQUENCE</scope>
    <source>
        <strain evidence="11">HN-11 Male</strain>
        <tissue evidence="11">Kidney and liver</tissue>
    </source>
</reference>
<evidence type="ECO:0000256" key="1">
    <source>
        <dbReference type="ARBA" id="ARBA00012513"/>
    </source>
</evidence>
<evidence type="ECO:0000259" key="10">
    <source>
        <dbReference type="PROSITE" id="PS50017"/>
    </source>
</evidence>
<dbReference type="InterPro" id="IPR000488">
    <property type="entry name" value="Death_dom"/>
</dbReference>
<organism evidence="11 12">
    <name type="scientific">Eleutherodactylus coqui</name>
    <name type="common">Puerto Rican coqui</name>
    <dbReference type="NCBI Taxonomy" id="57060"/>
    <lineage>
        <taxon>Eukaryota</taxon>
        <taxon>Metazoa</taxon>
        <taxon>Chordata</taxon>
        <taxon>Craniata</taxon>
        <taxon>Vertebrata</taxon>
        <taxon>Euteleostomi</taxon>
        <taxon>Amphibia</taxon>
        <taxon>Batrachia</taxon>
        <taxon>Anura</taxon>
        <taxon>Neobatrachia</taxon>
        <taxon>Hyloidea</taxon>
        <taxon>Eleutherodactylidae</taxon>
        <taxon>Eleutherodactylinae</taxon>
        <taxon>Eleutherodactylus</taxon>
        <taxon>Eleutherodactylus</taxon>
    </lineage>
</organism>
<evidence type="ECO:0000259" key="9">
    <source>
        <dbReference type="PROSITE" id="PS50011"/>
    </source>
</evidence>
<dbReference type="EC" id="2.7.11.1" evidence="1"/>
<keyword evidence="4" id="KW-0547">Nucleotide-binding</keyword>
<feature type="domain" description="Death" evidence="10">
    <location>
        <begin position="36"/>
        <end position="101"/>
    </location>
</feature>
<dbReference type="GO" id="GO:0043123">
    <property type="term" value="P:positive regulation of canonical NF-kappaB signal transduction"/>
    <property type="evidence" value="ECO:0007669"/>
    <property type="project" value="UniProtKB-ARBA"/>
</dbReference>
<evidence type="ECO:0000256" key="8">
    <source>
        <dbReference type="ARBA" id="ARBA00048679"/>
    </source>
</evidence>
<dbReference type="Gene3D" id="1.10.510.10">
    <property type="entry name" value="Transferase(Phosphotransferase) domain 1"/>
    <property type="match status" value="1"/>
</dbReference>
<dbReference type="InterPro" id="IPR011029">
    <property type="entry name" value="DEATH-like_dom_sf"/>
</dbReference>
<dbReference type="AlphaFoldDB" id="A0A8J6KDW3"/>
<dbReference type="Gene3D" id="3.30.200.20">
    <property type="entry name" value="Phosphorylase Kinase, domain 1"/>
    <property type="match status" value="1"/>
</dbReference>
<dbReference type="GO" id="GO:0004674">
    <property type="term" value="F:protein serine/threonine kinase activity"/>
    <property type="evidence" value="ECO:0007669"/>
    <property type="project" value="UniProtKB-KW"/>
</dbReference>
<dbReference type="PROSITE" id="PS50017">
    <property type="entry name" value="DEATH_DOMAIN"/>
    <property type="match status" value="1"/>
</dbReference>
<evidence type="ECO:0000256" key="5">
    <source>
        <dbReference type="ARBA" id="ARBA00022777"/>
    </source>
</evidence>
<proteinExistence type="predicted"/>
<dbReference type="SUPFAM" id="SSF56112">
    <property type="entry name" value="Protein kinase-like (PK-like)"/>
    <property type="match status" value="1"/>
</dbReference>
<dbReference type="Pfam" id="PF00531">
    <property type="entry name" value="Death"/>
    <property type="match status" value="1"/>
</dbReference>
<accession>A0A8J6KDW3</accession>
<name>A0A8J6KDW3_ELECQ</name>
<dbReference type="InterPro" id="IPR000719">
    <property type="entry name" value="Prot_kinase_dom"/>
</dbReference>